<dbReference type="EMBL" id="JADOUA010000001">
    <property type="protein sequence ID" value="MBG6089903.1"/>
    <property type="molecule type" value="Genomic_DNA"/>
</dbReference>
<accession>A0A931DNJ9</accession>
<gene>
    <name evidence="2" type="ORF">IW256_004016</name>
</gene>
<name>A0A931DNJ9_9ACTN</name>
<organism evidence="2 3">
    <name type="scientific">Actinomadura viridis</name>
    <dbReference type="NCBI Taxonomy" id="58110"/>
    <lineage>
        <taxon>Bacteria</taxon>
        <taxon>Bacillati</taxon>
        <taxon>Actinomycetota</taxon>
        <taxon>Actinomycetes</taxon>
        <taxon>Streptosporangiales</taxon>
        <taxon>Thermomonosporaceae</taxon>
        <taxon>Actinomadura</taxon>
    </lineage>
</organism>
<proteinExistence type="predicted"/>
<evidence type="ECO:0000313" key="3">
    <source>
        <dbReference type="Proteomes" id="UP000614047"/>
    </source>
</evidence>
<comment type="caution">
    <text evidence="2">The sequence shown here is derived from an EMBL/GenBank/DDBJ whole genome shotgun (WGS) entry which is preliminary data.</text>
</comment>
<dbReference type="Pfam" id="PF04883">
    <property type="entry name" value="HK97-gp10_like"/>
    <property type="match status" value="1"/>
</dbReference>
<dbReference type="Proteomes" id="UP000614047">
    <property type="component" value="Unassembled WGS sequence"/>
</dbReference>
<dbReference type="InterPro" id="IPR010064">
    <property type="entry name" value="HK97-gp10_tail"/>
</dbReference>
<feature type="region of interest" description="Disordered" evidence="1">
    <location>
        <begin position="1"/>
        <end position="27"/>
    </location>
</feature>
<evidence type="ECO:0000313" key="2">
    <source>
        <dbReference type="EMBL" id="MBG6089903.1"/>
    </source>
</evidence>
<keyword evidence="3" id="KW-1185">Reference proteome</keyword>
<reference evidence="2" key="1">
    <citation type="submission" date="2020-11" db="EMBL/GenBank/DDBJ databases">
        <title>Sequencing the genomes of 1000 actinobacteria strains.</title>
        <authorList>
            <person name="Klenk H.-P."/>
        </authorList>
    </citation>
    <scope>NUCLEOTIDE SEQUENCE</scope>
    <source>
        <strain evidence="2">DSM 43175</strain>
    </source>
</reference>
<sequence>MAEATAPVESGEYKNSFTVSSGARGGVRRDRAYGRVNNTAGHAVFVEYGTSTTPARHILRNALRAAGD</sequence>
<protein>
    <submittedName>
        <fullName evidence="2">Uncharacterized protein</fullName>
    </submittedName>
</protein>
<dbReference type="AlphaFoldDB" id="A0A931DNJ9"/>
<evidence type="ECO:0000256" key="1">
    <source>
        <dbReference type="SAM" id="MobiDB-lite"/>
    </source>
</evidence>